<feature type="transmembrane region" description="Helical" evidence="10">
    <location>
        <begin position="543"/>
        <end position="565"/>
    </location>
</feature>
<dbReference type="InterPro" id="IPR027398">
    <property type="entry name" value="SecD-TM"/>
</dbReference>
<dbReference type="FunFam" id="1.20.1640.10:FF:000004">
    <property type="entry name" value="Protein translocase subunit SecD"/>
    <property type="match status" value="1"/>
</dbReference>
<dbReference type="GO" id="GO:0065002">
    <property type="term" value="P:intracellular protein transmembrane transport"/>
    <property type="evidence" value="ECO:0007669"/>
    <property type="project" value="UniProtKB-UniRule"/>
</dbReference>
<dbReference type="InterPro" id="IPR005791">
    <property type="entry name" value="SecD"/>
</dbReference>
<keyword evidence="2 10" id="KW-0813">Transport</keyword>
<dbReference type="GO" id="GO:0015450">
    <property type="term" value="F:protein-transporting ATPase activity"/>
    <property type="evidence" value="ECO:0007669"/>
    <property type="project" value="InterPro"/>
</dbReference>
<evidence type="ECO:0000256" key="8">
    <source>
        <dbReference type="ARBA" id="ARBA00023010"/>
    </source>
</evidence>
<keyword evidence="7 10" id="KW-1133">Transmembrane helix</keyword>
<dbReference type="HAMAP" id="MF_01463_B">
    <property type="entry name" value="SecD_B"/>
    <property type="match status" value="1"/>
</dbReference>
<evidence type="ECO:0000256" key="3">
    <source>
        <dbReference type="ARBA" id="ARBA00022475"/>
    </source>
</evidence>
<keyword evidence="5 10" id="KW-0812">Transmembrane</keyword>
<dbReference type="InterPro" id="IPR055344">
    <property type="entry name" value="SecD_SecF_C_bact"/>
</dbReference>
<name>A0A9X0XCE1_9BURK</name>
<organism evidence="15 16">
    <name type="scientific">Aquariibacter lacus</name>
    <dbReference type="NCBI Taxonomy" id="2801332"/>
    <lineage>
        <taxon>Bacteria</taxon>
        <taxon>Pseudomonadati</taxon>
        <taxon>Pseudomonadota</taxon>
        <taxon>Betaproteobacteria</taxon>
        <taxon>Burkholderiales</taxon>
        <taxon>Sphaerotilaceae</taxon>
        <taxon>Aquariibacter</taxon>
    </lineage>
</organism>
<reference evidence="15 16" key="1">
    <citation type="submission" date="2021-01" db="EMBL/GenBank/DDBJ databases">
        <title>Piscinibacter sp. Jin2 Genome sequencing and assembly.</title>
        <authorList>
            <person name="Kim I."/>
        </authorList>
    </citation>
    <scope>NUCLEOTIDE SEQUENCE [LARGE SCALE GENOMIC DNA]</scope>
    <source>
        <strain evidence="15 16">Jin2</strain>
    </source>
</reference>
<comment type="function">
    <text evidence="10">Part of the Sec protein translocase complex. Interacts with the SecYEG preprotein conducting channel. SecDF uses the proton motive force (PMF) to complete protein translocation after the ATP-dependent function of SecA.</text>
</comment>
<comment type="caution">
    <text evidence="15">The sequence shown here is derived from an EMBL/GenBank/DDBJ whole genome shotgun (WGS) entry which is preliminary data.</text>
</comment>
<dbReference type="Proteomes" id="UP000643207">
    <property type="component" value="Unassembled WGS sequence"/>
</dbReference>
<dbReference type="InterPro" id="IPR048631">
    <property type="entry name" value="SecD_1st"/>
</dbReference>
<keyword evidence="8 10" id="KW-0811">Translocation</keyword>
<comment type="subcellular location">
    <subcellularLocation>
        <location evidence="1 10">Cell membrane</location>
        <topology evidence="1 10">Multi-pass membrane protein</topology>
    </subcellularLocation>
</comment>
<evidence type="ECO:0000259" key="12">
    <source>
        <dbReference type="Pfam" id="PF13721"/>
    </source>
</evidence>
<sequence>MNRYPWWKYAILVVALVVGLLYALPNLYGEAPAVQVSSGKATVKVTAELLPRVEGALREAGVNADFVQLEGSSIRARFENTDTQIKAKDAIAKALNPDPADPGYIVALNLVSRSPAWLGSLHALPMYLGLDLRGGVHFLMQVDMPAALDRRIEALGADMRTVLRDKGIRHAGVNREGRRIDLRFRDAETRIKAREALLEALPDLNFADAADGSDLLLRATLKPEAALRLQDQALKQNINTLHNRINELGVAEPVIQQQGADRVVVQLPGVQDTAKAKDIIGRTATLEVRMVDDSPEALGGLNGGVLPLGTERFQDRNGQAIVVKKAVVLTGENLTDAQPGFDGQTQEPTVNLTLDGKGARIFRDVTRENVGKRMAILLFEKGRGEVVTAPVIRSEIGGGRVQISGRMTTQEANDTALLLRAGSLAAPMEIIEERTIGPSLGAENIAKGFNSVMWGFAAIAVFMCAYYMLFGVFSSLALALNLLLLTAVLSMLQATLTLPGIAAIALTLGMAIDANVLINERVREELRNGAAPQTAIHLGYERAFATILDSNITTLIAGVALLAFGSGPVRGFAVVHCLGILTSMFSAVLFSRGLVNLWYGRQKKLKTVSIGQVWKPQTTTPGSTPAPRG</sequence>
<dbReference type="GO" id="GO:0006605">
    <property type="term" value="P:protein targeting"/>
    <property type="evidence" value="ECO:0007669"/>
    <property type="project" value="UniProtKB-UniRule"/>
</dbReference>
<keyword evidence="3 10" id="KW-1003">Cell membrane</keyword>
<keyword evidence="6 10" id="KW-0653">Protein transport</keyword>
<keyword evidence="4" id="KW-0997">Cell inner membrane</keyword>
<dbReference type="PANTHER" id="PTHR30081:SF1">
    <property type="entry name" value="PROTEIN TRANSLOCASE SUBUNIT SECD"/>
    <property type="match status" value="1"/>
</dbReference>
<evidence type="ECO:0000313" key="15">
    <source>
        <dbReference type="EMBL" id="MBL0718343.1"/>
    </source>
</evidence>
<dbReference type="InterPro" id="IPR048634">
    <property type="entry name" value="SecD_SecF_C"/>
</dbReference>
<dbReference type="Pfam" id="PF21760">
    <property type="entry name" value="SecD_1st"/>
    <property type="match status" value="1"/>
</dbReference>
<evidence type="ECO:0000259" key="11">
    <source>
        <dbReference type="Pfam" id="PF02355"/>
    </source>
</evidence>
<dbReference type="FunFam" id="3.30.70.3400:FF:000003">
    <property type="entry name" value="Preprotein translocase subunit SecD"/>
    <property type="match status" value="1"/>
</dbReference>
<feature type="transmembrane region" description="Helical" evidence="10">
    <location>
        <begin position="452"/>
        <end position="469"/>
    </location>
</feature>
<accession>A0A9X0XCE1</accession>
<dbReference type="Pfam" id="PF07549">
    <property type="entry name" value="Sec_GG"/>
    <property type="match status" value="1"/>
</dbReference>
<evidence type="ECO:0000256" key="4">
    <source>
        <dbReference type="ARBA" id="ARBA00022519"/>
    </source>
</evidence>
<comment type="caution">
    <text evidence="10">Lacks conserved residue(s) required for the propagation of feature annotation.</text>
</comment>
<feature type="domain" description="Protein export membrane protein SecD/SecF C-terminal" evidence="11">
    <location>
        <begin position="427"/>
        <end position="598"/>
    </location>
</feature>
<dbReference type="AlphaFoldDB" id="A0A9X0XCE1"/>
<dbReference type="RefSeq" id="WP_201822904.1">
    <property type="nucleotide sequence ID" value="NZ_JAERRA010000001.1"/>
</dbReference>
<comment type="subunit">
    <text evidence="10">Forms a complex with SecF. Part of the essential Sec protein translocation apparatus which comprises SecA, SecYEG and auxiliary proteins SecDF-YajC and YidC.</text>
</comment>
<dbReference type="InterPro" id="IPR054384">
    <property type="entry name" value="SecDF_P1_head"/>
</dbReference>
<evidence type="ECO:0000259" key="14">
    <source>
        <dbReference type="Pfam" id="PF22599"/>
    </source>
</evidence>
<dbReference type="Pfam" id="PF22599">
    <property type="entry name" value="SecDF_P1_head"/>
    <property type="match status" value="1"/>
</dbReference>
<dbReference type="InterPro" id="IPR022813">
    <property type="entry name" value="SecD/SecF_arch_bac"/>
</dbReference>
<feature type="domain" description="Protein translocase subunit SecDF P1" evidence="13">
    <location>
        <begin position="234"/>
        <end position="293"/>
    </location>
</feature>
<evidence type="ECO:0000256" key="7">
    <source>
        <dbReference type="ARBA" id="ARBA00022989"/>
    </source>
</evidence>
<evidence type="ECO:0000256" key="9">
    <source>
        <dbReference type="ARBA" id="ARBA00023136"/>
    </source>
</evidence>
<protein>
    <recommendedName>
        <fullName evidence="10">Protein translocase subunit SecD</fullName>
    </recommendedName>
</protein>
<feature type="transmembrane region" description="Helical" evidence="10">
    <location>
        <begin position="476"/>
        <end position="494"/>
    </location>
</feature>
<evidence type="ECO:0000256" key="2">
    <source>
        <dbReference type="ARBA" id="ARBA00022448"/>
    </source>
</evidence>
<evidence type="ECO:0000313" key="16">
    <source>
        <dbReference type="Proteomes" id="UP000643207"/>
    </source>
</evidence>
<dbReference type="GO" id="GO:0005886">
    <property type="term" value="C:plasma membrane"/>
    <property type="evidence" value="ECO:0007669"/>
    <property type="project" value="UniProtKB-SubCell"/>
</dbReference>
<feature type="transmembrane region" description="Helical" evidence="10">
    <location>
        <begin position="571"/>
        <end position="595"/>
    </location>
</feature>
<feature type="domain" description="SecD export protein N-terminal TM" evidence="12">
    <location>
        <begin position="1"/>
        <end position="108"/>
    </location>
</feature>
<gene>
    <name evidence="10 15" type="primary">secD</name>
    <name evidence="15" type="ORF">JI742_00425</name>
</gene>
<dbReference type="PANTHER" id="PTHR30081">
    <property type="entry name" value="PROTEIN-EXPORT MEMBRANE PROTEIN SEC"/>
    <property type="match status" value="1"/>
</dbReference>
<keyword evidence="16" id="KW-1185">Reference proteome</keyword>
<dbReference type="Gene3D" id="3.30.1360.200">
    <property type="match status" value="1"/>
</dbReference>
<dbReference type="Gene3D" id="1.20.1640.10">
    <property type="entry name" value="Multidrug efflux transporter AcrB transmembrane domain"/>
    <property type="match status" value="1"/>
</dbReference>
<dbReference type="Pfam" id="PF13721">
    <property type="entry name" value="SecD-TM1"/>
    <property type="match status" value="1"/>
</dbReference>
<evidence type="ECO:0000256" key="5">
    <source>
        <dbReference type="ARBA" id="ARBA00022692"/>
    </source>
</evidence>
<dbReference type="NCBIfam" id="TIGR01129">
    <property type="entry name" value="secD"/>
    <property type="match status" value="1"/>
</dbReference>
<evidence type="ECO:0000256" key="6">
    <source>
        <dbReference type="ARBA" id="ARBA00022927"/>
    </source>
</evidence>
<dbReference type="Pfam" id="PF02355">
    <property type="entry name" value="SecD_SecF_C"/>
    <property type="match status" value="1"/>
</dbReference>
<proteinExistence type="inferred from homology"/>
<dbReference type="NCBIfam" id="TIGR00916">
    <property type="entry name" value="2A0604s01"/>
    <property type="match status" value="1"/>
</dbReference>
<keyword evidence="9 10" id="KW-0472">Membrane</keyword>
<dbReference type="SUPFAM" id="SSF82866">
    <property type="entry name" value="Multidrug efflux transporter AcrB transmembrane domain"/>
    <property type="match status" value="1"/>
</dbReference>
<dbReference type="InterPro" id="IPR022646">
    <property type="entry name" value="SecD/SecF_CS"/>
</dbReference>
<evidence type="ECO:0000259" key="13">
    <source>
        <dbReference type="Pfam" id="PF21760"/>
    </source>
</evidence>
<evidence type="ECO:0000256" key="1">
    <source>
        <dbReference type="ARBA" id="ARBA00004651"/>
    </source>
</evidence>
<feature type="domain" description="SecDF P1 head subdomain" evidence="14">
    <location>
        <begin position="313"/>
        <end position="426"/>
    </location>
</feature>
<dbReference type="Gene3D" id="3.30.70.3400">
    <property type="match status" value="2"/>
</dbReference>
<evidence type="ECO:0000256" key="10">
    <source>
        <dbReference type="HAMAP-Rule" id="MF_01463"/>
    </source>
</evidence>
<dbReference type="EMBL" id="JAERRA010000001">
    <property type="protein sequence ID" value="MBL0718343.1"/>
    <property type="molecule type" value="Genomic_DNA"/>
</dbReference>
<dbReference type="FunFam" id="3.30.1360.200:FF:000002">
    <property type="entry name" value="Preprotein translocase subunit SecD"/>
    <property type="match status" value="1"/>
</dbReference>
<comment type="similarity">
    <text evidence="10">Belongs to the SecD/SecF family. SecD subfamily.</text>
</comment>
<dbReference type="GO" id="GO:0043952">
    <property type="term" value="P:protein transport by the Sec complex"/>
    <property type="evidence" value="ECO:0007669"/>
    <property type="project" value="UniProtKB-UniRule"/>
</dbReference>